<dbReference type="InterPro" id="IPR051172">
    <property type="entry name" value="Chlamydia_OmcB"/>
</dbReference>
<dbReference type="PANTHER" id="PTHR34819:SF3">
    <property type="entry name" value="CELL SURFACE PROTEIN"/>
    <property type="match status" value="1"/>
</dbReference>
<evidence type="ECO:0008006" key="4">
    <source>
        <dbReference type="Google" id="ProtNLM"/>
    </source>
</evidence>
<dbReference type="NCBIfam" id="TIGR01451">
    <property type="entry name" value="B_ant_repeat"/>
    <property type="match status" value="1"/>
</dbReference>
<evidence type="ECO:0000313" key="2">
    <source>
        <dbReference type="EMBL" id="ABW29698.1"/>
    </source>
</evidence>
<evidence type="ECO:0000313" key="3">
    <source>
        <dbReference type="Proteomes" id="UP000000268"/>
    </source>
</evidence>
<evidence type="ECO:0000256" key="1">
    <source>
        <dbReference type="SAM" id="MobiDB-lite"/>
    </source>
</evidence>
<proteinExistence type="predicted"/>
<keyword evidence="3" id="KW-1185">Reference proteome</keyword>
<dbReference type="OrthoDB" id="6074739at2"/>
<dbReference type="AlphaFoldDB" id="B0C1G3"/>
<dbReference type="eggNOG" id="COG1361">
    <property type="taxonomic scope" value="Bacteria"/>
</dbReference>
<dbReference type="HOGENOM" id="CLU_345040_0_0_3"/>
<dbReference type="EMBL" id="CP000828">
    <property type="protein sequence ID" value="ABW29698.1"/>
    <property type="molecule type" value="Genomic_DNA"/>
</dbReference>
<protein>
    <recommendedName>
        <fullName evidence="4">DUF11 domain-containing protein</fullName>
    </recommendedName>
</protein>
<dbReference type="STRING" id="329726.AM1_4726"/>
<accession>B0C1G3</accession>
<organism evidence="2 3">
    <name type="scientific">Acaryochloris marina (strain MBIC 11017)</name>
    <dbReference type="NCBI Taxonomy" id="329726"/>
    <lineage>
        <taxon>Bacteria</taxon>
        <taxon>Bacillati</taxon>
        <taxon>Cyanobacteriota</taxon>
        <taxon>Cyanophyceae</taxon>
        <taxon>Acaryochloridales</taxon>
        <taxon>Acaryochloridaceae</taxon>
        <taxon>Acaryochloris</taxon>
    </lineage>
</organism>
<dbReference type="Gene3D" id="2.60.40.740">
    <property type="match status" value="1"/>
</dbReference>
<sequence>MFSFNCFTQNSYCQNSLKKLKYALRSAKWLPVATFAATAFSILVAPSAALAQRNFSPRFSTQARGRTTIFGNPVTTCSSTIGPRRDICAATQQATTGSGIDFTNNGYWMDYVDIDSDGSTFNSSSVTYNFPTANPGFNIVWAGLYWAGETSAGAASGGIPAGEAAIDASKRNEMLLRIPGSSTYQTITASTLDTINTTRYSAFANVTSLVQQGGSGTYFGANIQTGKGRDRYGGWALIVVYQDDSEILRSMTVFDGFIQVGNNIVDTTISGFLTPNAGPFEAAFGAFISEGDVGLTGDQFLIDGDGANSDGDATDQPFVNISDANSPTTNFFNSSASLFETRIGTNTTVNTPDGKTLGPITRNPDYPNLLALDIDIVEAKDAANNAVIQNNATEAGLRFTSSGDFYYPTAFFFSVEVFQPVLTQNFTKTVTDINGGDLNPGDILEYTITYRNTGNDAATDVVLTDDIPTHTSYEPNSLVITTDPDPTLTTPAAMGDGTADNDRAEFDSVNNRVVFRTGIGANGTNGGEVPFDDPNTPIAENDTVQVKFRVKVDGDINVFPTTISNQAAIDYNGKFSGIPFSGVSDDPTTPNDPNDPTDIDVVEASSPNLILVKRITRINGSTVNGAVNLENYVDDANSPYDDNVDEIPPFAGQSDPNQDDTTHWPDADAANGPDDYLKGAIAAGEVKPGDEVEYTIYFLSTGGKDAIDVQLCDKVPALQRFVLDAYNAVTPAPSGGVGANRGIEVEYNGTILSYTNDADGDTAQYYPPGSTLPAPCNNAPAQSEDNGAVVLDLGTLPESTAPGAPTASYGALRFRAKVK</sequence>
<feature type="region of interest" description="Disordered" evidence="1">
    <location>
        <begin position="645"/>
        <end position="672"/>
    </location>
</feature>
<dbReference type="Proteomes" id="UP000000268">
    <property type="component" value="Chromosome"/>
</dbReference>
<dbReference type="PANTHER" id="PTHR34819">
    <property type="entry name" value="LARGE CYSTEINE-RICH PERIPLASMIC PROTEIN OMCB"/>
    <property type="match status" value="1"/>
</dbReference>
<dbReference type="KEGG" id="amr:AM1_4726"/>
<dbReference type="InterPro" id="IPR047589">
    <property type="entry name" value="DUF11_rpt"/>
</dbReference>
<name>B0C1G3_ACAM1</name>
<dbReference type="eggNOG" id="COG2304">
    <property type="taxonomic scope" value="Bacteria"/>
</dbReference>
<reference evidence="2 3" key="1">
    <citation type="journal article" date="2008" name="Proc. Natl. Acad. Sci. U.S.A.">
        <title>Niche adaptation and genome expansion in the chlorophyll d-producing cyanobacterium Acaryochloris marina.</title>
        <authorList>
            <person name="Swingley W.D."/>
            <person name="Chen M."/>
            <person name="Cheung P.C."/>
            <person name="Conrad A.L."/>
            <person name="Dejesa L.C."/>
            <person name="Hao J."/>
            <person name="Honchak B.M."/>
            <person name="Karbach L.E."/>
            <person name="Kurdoglu A."/>
            <person name="Lahiri S."/>
            <person name="Mastrian S.D."/>
            <person name="Miyashita H."/>
            <person name="Page L."/>
            <person name="Ramakrishna P."/>
            <person name="Satoh S."/>
            <person name="Sattley W.M."/>
            <person name="Shimada Y."/>
            <person name="Taylor H.L."/>
            <person name="Tomo T."/>
            <person name="Tsuchiya T."/>
            <person name="Wang Z.T."/>
            <person name="Raymond J."/>
            <person name="Mimuro M."/>
            <person name="Blankenship R.E."/>
            <person name="Touchman J.W."/>
        </authorList>
    </citation>
    <scope>NUCLEOTIDE SEQUENCE [LARGE SCALE GENOMIC DNA]</scope>
    <source>
        <strain evidence="3">MBIC 11017</strain>
    </source>
</reference>
<gene>
    <name evidence="2" type="ordered locus">AM1_4726</name>
</gene>
<dbReference type="RefSeq" id="WP_012164983.1">
    <property type="nucleotide sequence ID" value="NC_009925.1"/>
</dbReference>